<evidence type="ECO:0000256" key="1">
    <source>
        <dbReference type="SAM" id="MobiDB-lite"/>
    </source>
</evidence>
<organism evidence="2 3">
    <name type="scientific">Oryza meyeriana var. granulata</name>
    <dbReference type="NCBI Taxonomy" id="110450"/>
    <lineage>
        <taxon>Eukaryota</taxon>
        <taxon>Viridiplantae</taxon>
        <taxon>Streptophyta</taxon>
        <taxon>Embryophyta</taxon>
        <taxon>Tracheophyta</taxon>
        <taxon>Spermatophyta</taxon>
        <taxon>Magnoliopsida</taxon>
        <taxon>Liliopsida</taxon>
        <taxon>Poales</taxon>
        <taxon>Poaceae</taxon>
        <taxon>BOP clade</taxon>
        <taxon>Oryzoideae</taxon>
        <taxon>Oryzeae</taxon>
        <taxon>Oryzinae</taxon>
        <taxon>Oryza</taxon>
        <taxon>Oryza meyeriana</taxon>
    </lineage>
</organism>
<sequence length="63" mass="6512">MWSSTGHHSPGGNDMSQCHGRGPVQALPGGDMWTTLGVLNGSAARGGPDSRLGVGLGRWRQAQ</sequence>
<evidence type="ECO:0000313" key="3">
    <source>
        <dbReference type="Proteomes" id="UP000479710"/>
    </source>
</evidence>
<feature type="region of interest" description="Disordered" evidence="1">
    <location>
        <begin position="1"/>
        <end position="63"/>
    </location>
</feature>
<gene>
    <name evidence="2" type="ORF">E2562_035749</name>
</gene>
<proteinExistence type="predicted"/>
<keyword evidence="3" id="KW-1185">Reference proteome</keyword>
<evidence type="ECO:0000313" key="2">
    <source>
        <dbReference type="EMBL" id="KAF0935701.1"/>
    </source>
</evidence>
<accession>A0A6G1FFQ1</accession>
<dbReference type="EMBL" id="SPHZ02000001">
    <property type="protein sequence ID" value="KAF0935701.1"/>
    <property type="molecule type" value="Genomic_DNA"/>
</dbReference>
<dbReference type="AlphaFoldDB" id="A0A6G1FFQ1"/>
<name>A0A6G1FFQ1_9ORYZ</name>
<reference evidence="2 3" key="1">
    <citation type="submission" date="2019-11" db="EMBL/GenBank/DDBJ databases">
        <title>Whole genome sequence of Oryza granulata.</title>
        <authorList>
            <person name="Li W."/>
        </authorList>
    </citation>
    <scope>NUCLEOTIDE SEQUENCE [LARGE SCALE GENOMIC DNA]</scope>
    <source>
        <strain evidence="3">cv. Menghai</strain>
        <tissue evidence="2">Leaf</tissue>
    </source>
</reference>
<protein>
    <submittedName>
        <fullName evidence="2">Uncharacterized protein</fullName>
    </submittedName>
</protein>
<comment type="caution">
    <text evidence="2">The sequence shown here is derived from an EMBL/GenBank/DDBJ whole genome shotgun (WGS) entry which is preliminary data.</text>
</comment>
<dbReference type="Proteomes" id="UP000479710">
    <property type="component" value="Unassembled WGS sequence"/>
</dbReference>